<gene>
    <name evidence="1" type="ORF">L195_g036619</name>
</gene>
<evidence type="ECO:0000313" key="1">
    <source>
        <dbReference type="EMBL" id="PNX80613.1"/>
    </source>
</evidence>
<reference evidence="1 2" key="1">
    <citation type="journal article" date="2014" name="Am. J. Bot.">
        <title>Genome assembly and annotation for red clover (Trifolium pratense; Fabaceae).</title>
        <authorList>
            <person name="Istvanek J."/>
            <person name="Jaros M."/>
            <person name="Krenek A."/>
            <person name="Repkova J."/>
        </authorList>
    </citation>
    <scope>NUCLEOTIDE SEQUENCE [LARGE SCALE GENOMIC DNA]</scope>
    <source>
        <strain evidence="2">cv. Tatra</strain>
        <tissue evidence="1">Young leaves</tissue>
    </source>
</reference>
<reference evidence="1 2" key="2">
    <citation type="journal article" date="2017" name="Front. Plant Sci.">
        <title>Gene Classification and Mining of Molecular Markers Useful in Red Clover (Trifolium pratense) Breeding.</title>
        <authorList>
            <person name="Istvanek J."/>
            <person name="Dluhosova J."/>
            <person name="Dluhos P."/>
            <person name="Patkova L."/>
            <person name="Nedelnik J."/>
            <person name="Repkova J."/>
        </authorList>
    </citation>
    <scope>NUCLEOTIDE SEQUENCE [LARGE SCALE GENOMIC DNA]</scope>
    <source>
        <strain evidence="2">cv. Tatra</strain>
        <tissue evidence="1">Young leaves</tissue>
    </source>
</reference>
<dbReference type="AlphaFoldDB" id="A0A2K3LQ23"/>
<comment type="caution">
    <text evidence="1">The sequence shown here is derived from an EMBL/GenBank/DDBJ whole genome shotgun (WGS) entry which is preliminary data.</text>
</comment>
<sequence>MVIGLRRWGLIDAKKIKKGWVIVAVGEALDDVDRSQEVGVDQCREKKEEMDNM</sequence>
<organism evidence="1 2">
    <name type="scientific">Trifolium pratense</name>
    <name type="common">Red clover</name>
    <dbReference type="NCBI Taxonomy" id="57577"/>
    <lineage>
        <taxon>Eukaryota</taxon>
        <taxon>Viridiplantae</taxon>
        <taxon>Streptophyta</taxon>
        <taxon>Embryophyta</taxon>
        <taxon>Tracheophyta</taxon>
        <taxon>Spermatophyta</taxon>
        <taxon>Magnoliopsida</taxon>
        <taxon>eudicotyledons</taxon>
        <taxon>Gunneridae</taxon>
        <taxon>Pentapetalae</taxon>
        <taxon>rosids</taxon>
        <taxon>fabids</taxon>
        <taxon>Fabales</taxon>
        <taxon>Fabaceae</taxon>
        <taxon>Papilionoideae</taxon>
        <taxon>50 kb inversion clade</taxon>
        <taxon>NPAAA clade</taxon>
        <taxon>Hologalegina</taxon>
        <taxon>IRL clade</taxon>
        <taxon>Trifolieae</taxon>
        <taxon>Trifolium</taxon>
    </lineage>
</organism>
<dbReference type="EMBL" id="ASHM01038294">
    <property type="protein sequence ID" value="PNX80613.1"/>
    <property type="molecule type" value="Genomic_DNA"/>
</dbReference>
<proteinExistence type="predicted"/>
<protein>
    <submittedName>
        <fullName evidence="1">Uncharacterized protein</fullName>
    </submittedName>
</protein>
<name>A0A2K3LQ23_TRIPR</name>
<dbReference type="Proteomes" id="UP000236291">
    <property type="component" value="Unassembled WGS sequence"/>
</dbReference>
<evidence type="ECO:0000313" key="2">
    <source>
        <dbReference type="Proteomes" id="UP000236291"/>
    </source>
</evidence>
<accession>A0A2K3LQ23</accession>